<comment type="similarity">
    <text evidence="1">Belongs to the GST superfamily.</text>
</comment>
<keyword evidence="4" id="KW-1185">Reference proteome</keyword>
<evidence type="ECO:0000256" key="1">
    <source>
        <dbReference type="ARBA" id="ARBA00007409"/>
    </source>
</evidence>
<dbReference type="STRING" id="181874.A0A409YPU3"/>
<dbReference type="EMBL" id="NHTK01000862">
    <property type="protein sequence ID" value="PPR05024.1"/>
    <property type="molecule type" value="Genomic_DNA"/>
</dbReference>
<accession>A0A409YPU3</accession>
<evidence type="ECO:0000259" key="2">
    <source>
        <dbReference type="PROSITE" id="PS50404"/>
    </source>
</evidence>
<gene>
    <name evidence="3" type="ORF">CVT24_010217</name>
</gene>
<sequence>MIIFYDIDSNLPGRAFSPNTWKTRFTLNYKGIPYKTEWFEFVDIQSHCESLSIVPKSRRSNGELYYSLPAIWDTTTGVKMCESLEILEYLEKTYPDQPTLFPGNTKGLQLAFQEGIMHTGFSALFPFIIPDEIPVFSPRSREFFVSSREQYMGIALKDMKPTGERAEKEWAKFKAGLEVLSGWYEATDGPFLMGDTIGWADIAMASWILWIKLVYENDPRWKDVSSWSGGRWERLLDDVKPYTTID</sequence>
<dbReference type="InterPro" id="IPR054416">
    <property type="entry name" value="GST_UstS-like_C"/>
</dbReference>
<evidence type="ECO:0000313" key="4">
    <source>
        <dbReference type="Proteomes" id="UP000284842"/>
    </source>
</evidence>
<dbReference type="OrthoDB" id="4951845at2759"/>
<dbReference type="InterPro" id="IPR004045">
    <property type="entry name" value="Glutathione_S-Trfase_N"/>
</dbReference>
<name>A0A409YPU3_9AGAR</name>
<dbReference type="Pfam" id="PF22041">
    <property type="entry name" value="GST_C_7"/>
    <property type="match status" value="1"/>
</dbReference>
<feature type="domain" description="GST N-terminal" evidence="2">
    <location>
        <begin position="7"/>
        <end position="98"/>
    </location>
</feature>
<comment type="caution">
    <text evidence="3">The sequence shown here is derived from an EMBL/GenBank/DDBJ whole genome shotgun (WGS) entry which is preliminary data.</text>
</comment>
<dbReference type="InterPro" id="IPR036282">
    <property type="entry name" value="Glutathione-S-Trfase_C_sf"/>
</dbReference>
<protein>
    <recommendedName>
        <fullName evidence="2">GST N-terminal domain-containing protein</fullName>
    </recommendedName>
</protein>
<dbReference type="SUPFAM" id="SSF47616">
    <property type="entry name" value="GST C-terminal domain-like"/>
    <property type="match status" value="1"/>
</dbReference>
<dbReference type="InParanoid" id="A0A409YPU3"/>
<dbReference type="Gene3D" id="3.40.30.10">
    <property type="entry name" value="Glutaredoxin"/>
    <property type="match status" value="1"/>
</dbReference>
<dbReference type="Pfam" id="PF13409">
    <property type="entry name" value="GST_N_2"/>
    <property type="match status" value="1"/>
</dbReference>
<proteinExistence type="inferred from homology"/>
<dbReference type="PROSITE" id="PS50404">
    <property type="entry name" value="GST_NTER"/>
    <property type="match status" value="1"/>
</dbReference>
<dbReference type="InterPro" id="IPR036249">
    <property type="entry name" value="Thioredoxin-like_sf"/>
</dbReference>
<evidence type="ECO:0000313" key="3">
    <source>
        <dbReference type="EMBL" id="PPR05024.1"/>
    </source>
</evidence>
<dbReference type="PANTHER" id="PTHR44051:SF8">
    <property type="entry name" value="GLUTATHIONE S-TRANSFERASE GSTA"/>
    <property type="match status" value="1"/>
</dbReference>
<dbReference type="Gene3D" id="1.20.1050.10">
    <property type="match status" value="1"/>
</dbReference>
<dbReference type="AlphaFoldDB" id="A0A409YPU3"/>
<dbReference type="Proteomes" id="UP000284842">
    <property type="component" value="Unassembled WGS sequence"/>
</dbReference>
<organism evidence="3 4">
    <name type="scientific">Panaeolus cyanescens</name>
    <dbReference type="NCBI Taxonomy" id="181874"/>
    <lineage>
        <taxon>Eukaryota</taxon>
        <taxon>Fungi</taxon>
        <taxon>Dikarya</taxon>
        <taxon>Basidiomycota</taxon>
        <taxon>Agaricomycotina</taxon>
        <taxon>Agaricomycetes</taxon>
        <taxon>Agaricomycetidae</taxon>
        <taxon>Agaricales</taxon>
        <taxon>Agaricineae</taxon>
        <taxon>Galeropsidaceae</taxon>
        <taxon>Panaeolus</taxon>
    </lineage>
</organism>
<dbReference type="PANTHER" id="PTHR44051">
    <property type="entry name" value="GLUTATHIONE S-TRANSFERASE-RELATED"/>
    <property type="match status" value="1"/>
</dbReference>
<dbReference type="SUPFAM" id="SSF52833">
    <property type="entry name" value="Thioredoxin-like"/>
    <property type="match status" value="1"/>
</dbReference>
<reference evidence="3 4" key="1">
    <citation type="journal article" date="2018" name="Evol. Lett.">
        <title>Horizontal gene cluster transfer increased hallucinogenic mushroom diversity.</title>
        <authorList>
            <person name="Reynolds H.T."/>
            <person name="Vijayakumar V."/>
            <person name="Gluck-Thaler E."/>
            <person name="Korotkin H.B."/>
            <person name="Matheny P.B."/>
            <person name="Slot J.C."/>
        </authorList>
    </citation>
    <scope>NUCLEOTIDE SEQUENCE [LARGE SCALE GENOMIC DNA]</scope>
    <source>
        <strain evidence="3 4">2629</strain>
    </source>
</reference>